<evidence type="ECO:0000256" key="1">
    <source>
        <dbReference type="ARBA" id="ARBA00001913"/>
    </source>
</evidence>
<dbReference type="InterPro" id="IPR000917">
    <property type="entry name" value="Sulfatase_N"/>
</dbReference>
<keyword evidence="5 10" id="KW-0378">Hydrolase</keyword>
<feature type="domain" description="Sulfatase N-terminal" evidence="8">
    <location>
        <begin position="242"/>
        <end position="598"/>
    </location>
</feature>
<evidence type="ECO:0000256" key="3">
    <source>
        <dbReference type="ARBA" id="ARBA00022723"/>
    </source>
</evidence>
<dbReference type="EMBL" id="CP036298">
    <property type="protein sequence ID" value="QDV25802.1"/>
    <property type="molecule type" value="Genomic_DNA"/>
</dbReference>
<dbReference type="Gene3D" id="3.40.720.10">
    <property type="entry name" value="Alkaline Phosphatase, subunit A"/>
    <property type="match status" value="1"/>
</dbReference>
<keyword evidence="11" id="KW-1185">Reference proteome</keyword>
<evidence type="ECO:0000256" key="2">
    <source>
        <dbReference type="ARBA" id="ARBA00008779"/>
    </source>
</evidence>
<dbReference type="Pfam" id="PF13472">
    <property type="entry name" value="Lipase_GDSL_2"/>
    <property type="match status" value="1"/>
</dbReference>
<evidence type="ECO:0000313" key="11">
    <source>
        <dbReference type="Proteomes" id="UP000318017"/>
    </source>
</evidence>
<dbReference type="PANTHER" id="PTHR42693">
    <property type="entry name" value="ARYLSULFATASE FAMILY MEMBER"/>
    <property type="match status" value="1"/>
</dbReference>
<dbReference type="Pfam" id="PF00884">
    <property type="entry name" value="Sulfatase"/>
    <property type="match status" value="1"/>
</dbReference>
<dbReference type="Proteomes" id="UP000318017">
    <property type="component" value="Chromosome"/>
</dbReference>
<protein>
    <submittedName>
        <fullName evidence="10">Arylsulfatase</fullName>
        <ecNumber evidence="10">3.1.6.1</ecNumber>
    </submittedName>
</protein>
<gene>
    <name evidence="10" type="primary">atsA_50</name>
    <name evidence="10" type="ORF">Q31a_41300</name>
</gene>
<sequence length="731" mass="80264">MIFKFDRPIYRLLAAFVICVIVQTAALAEETSLIRVACLGDSITAGARVDAKAESYPARLQELLGYNFEVRNFGIGGATLIKTGRPKIWTNLDAVKKFEPHIAIISLGTNDTVGGSRNNWEQIERFDNDYSELIKTLAELPSKSRIVLCTPTAMVLTTPGLSEKRVADLSERKPRLQELCNRVRKLATKHADQDVSLLELNAVLRDRPELLSEGDGVHPNAEGYLAIAKAVAGHIRPQNKQPNIVLFLVDDMGWQDTSVPFHTEVTDFNRRYRTPHMEQLAKAGMKFTQAYACSVCSPTRISLMTGLNAARHRVTNWTLRKNASNDRGHAKLDFPQWNVNGLSPQPGIERTVPAKALPAFLQEVGYRTIHVGKAHFGAIGTPASDPRNVGFNVNIAGHAAGGPGSFLGKQNFSAAWRNADRVWDVPNLESYHGKDIFLTEALTIEANKAVDEAVADGKPFFLYMSHYAVHVPFAADSRFYQKYRDAGLDDAEAMYAAMVEGMDKSLGDILANVERHGLADETIVLFMSDNGGLSAHGRGGKPHTHNKPLSSGKGSAHEGGVRVPMIVAWPGVTSAGSVCQQPVIIEDFFTTVLEMAGIQHAEQVGDAVDGRSFVNLLRGEQDESREDRPLIWHFPNNWGPKGPGIGPSSAIRLGAWKLIYYHESQQYELFNLAEDLGERNNLAEKQTDVRERLATELGKYMASVEAQMPIVKDSGQAVPYPGSTVPAGNDH</sequence>
<dbReference type="RefSeq" id="WP_145081383.1">
    <property type="nucleotide sequence ID" value="NZ_CP036298.1"/>
</dbReference>
<evidence type="ECO:0000259" key="9">
    <source>
        <dbReference type="Pfam" id="PF13472"/>
    </source>
</evidence>
<dbReference type="Gene3D" id="3.40.50.1110">
    <property type="entry name" value="SGNH hydrolase"/>
    <property type="match status" value="1"/>
</dbReference>
<keyword evidence="6" id="KW-0106">Calcium</keyword>
<proteinExistence type="inferred from homology"/>
<dbReference type="KEGG" id="ahel:Q31a_41300"/>
<dbReference type="InterPro" id="IPR036514">
    <property type="entry name" value="SGNH_hydro_sf"/>
</dbReference>
<dbReference type="SUPFAM" id="SSF53649">
    <property type="entry name" value="Alkaline phosphatase-like"/>
    <property type="match status" value="1"/>
</dbReference>
<dbReference type="InterPro" id="IPR050738">
    <property type="entry name" value="Sulfatase"/>
</dbReference>
<keyword evidence="4" id="KW-0732">Signal</keyword>
<evidence type="ECO:0000256" key="6">
    <source>
        <dbReference type="ARBA" id="ARBA00022837"/>
    </source>
</evidence>
<dbReference type="GO" id="GO:0004065">
    <property type="term" value="F:arylsulfatase activity"/>
    <property type="evidence" value="ECO:0007669"/>
    <property type="project" value="UniProtKB-EC"/>
</dbReference>
<comment type="similarity">
    <text evidence="2">Belongs to the sulfatase family.</text>
</comment>
<dbReference type="InterPro" id="IPR013830">
    <property type="entry name" value="SGNH_hydro"/>
</dbReference>
<feature type="region of interest" description="Disordered" evidence="7">
    <location>
        <begin position="535"/>
        <end position="558"/>
    </location>
</feature>
<dbReference type="InterPro" id="IPR017850">
    <property type="entry name" value="Alkaline_phosphatase_core_sf"/>
</dbReference>
<evidence type="ECO:0000313" key="10">
    <source>
        <dbReference type="EMBL" id="QDV25802.1"/>
    </source>
</evidence>
<dbReference type="EC" id="3.1.6.1" evidence="10"/>
<feature type="domain" description="SGNH hydrolase-type esterase" evidence="9">
    <location>
        <begin position="38"/>
        <end position="224"/>
    </location>
</feature>
<dbReference type="PROSITE" id="PS00523">
    <property type="entry name" value="SULFATASE_1"/>
    <property type="match status" value="1"/>
</dbReference>
<dbReference type="CDD" id="cd16144">
    <property type="entry name" value="ARS_like"/>
    <property type="match status" value="1"/>
</dbReference>
<dbReference type="OrthoDB" id="9783154at2"/>
<evidence type="ECO:0000256" key="5">
    <source>
        <dbReference type="ARBA" id="ARBA00022801"/>
    </source>
</evidence>
<keyword evidence="3" id="KW-0479">Metal-binding</keyword>
<evidence type="ECO:0000256" key="4">
    <source>
        <dbReference type="ARBA" id="ARBA00022729"/>
    </source>
</evidence>
<comment type="cofactor">
    <cofactor evidence="1">
        <name>Ca(2+)</name>
        <dbReference type="ChEBI" id="CHEBI:29108"/>
    </cofactor>
</comment>
<evidence type="ECO:0000259" key="8">
    <source>
        <dbReference type="Pfam" id="PF00884"/>
    </source>
</evidence>
<reference evidence="10 11" key="1">
    <citation type="submission" date="2019-02" db="EMBL/GenBank/DDBJ databases">
        <title>Deep-cultivation of Planctomycetes and their phenomic and genomic characterization uncovers novel biology.</title>
        <authorList>
            <person name="Wiegand S."/>
            <person name="Jogler M."/>
            <person name="Boedeker C."/>
            <person name="Pinto D."/>
            <person name="Vollmers J."/>
            <person name="Rivas-Marin E."/>
            <person name="Kohn T."/>
            <person name="Peeters S.H."/>
            <person name="Heuer A."/>
            <person name="Rast P."/>
            <person name="Oberbeckmann S."/>
            <person name="Bunk B."/>
            <person name="Jeske O."/>
            <person name="Meyerdierks A."/>
            <person name="Storesund J.E."/>
            <person name="Kallscheuer N."/>
            <person name="Luecker S."/>
            <person name="Lage O.M."/>
            <person name="Pohl T."/>
            <person name="Merkel B.J."/>
            <person name="Hornburger P."/>
            <person name="Mueller R.-W."/>
            <person name="Bruemmer F."/>
            <person name="Labrenz M."/>
            <person name="Spormann A.M."/>
            <person name="Op den Camp H."/>
            <person name="Overmann J."/>
            <person name="Amann R."/>
            <person name="Jetten M.S.M."/>
            <person name="Mascher T."/>
            <person name="Medema M.H."/>
            <person name="Devos D.P."/>
            <person name="Kaster A.-K."/>
            <person name="Ovreas L."/>
            <person name="Rohde M."/>
            <person name="Galperin M.Y."/>
            <person name="Jogler C."/>
        </authorList>
    </citation>
    <scope>NUCLEOTIDE SEQUENCE [LARGE SCALE GENOMIC DNA]</scope>
    <source>
        <strain evidence="10 11">Q31a</strain>
    </source>
</reference>
<name>A0A518GB24_9BACT</name>
<dbReference type="GO" id="GO:0046872">
    <property type="term" value="F:metal ion binding"/>
    <property type="evidence" value="ECO:0007669"/>
    <property type="project" value="UniProtKB-KW"/>
</dbReference>
<accession>A0A518GB24</accession>
<dbReference type="AlphaFoldDB" id="A0A518GB24"/>
<dbReference type="PANTHER" id="PTHR42693:SF42">
    <property type="entry name" value="ARYLSULFATASE G"/>
    <property type="match status" value="1"/>
</dbReference>
<dbReference type="SUPFAM" id="SSF52266">
    <property type="entry name" value="SGNH hydrolase"/>
    <property type="match status" value="1"/>
</dbReference>
<dbReference type="Gene3D" id="3.30.1120.10">
    <property type="match status" value="1"/>
</dbReference>
<evidence type="ECO:0000256" key="7">
    <source>
        <dbReference type="SAM" id="MobiDB-lite"/>
    </source>
</evidence>
<dbReference type="InterPro" id="IPR024607">
    <property type="entry name" value="Sulfatase_CS"/>
</dbReference>
<organism evidence="10 11">
    <name type="scientific">Aureliella helgolandensis</name>
    <dbReference type="NCBI Taxonomy" id="2527968"/>
    <lineage>
        <taxon>Bacteria</taxon>
        <taxon>Pseudomonadati</taxon>
        <taxon>Planctomycetota</taxon>
        <taxon>Planctomycetia</taxon>
        <taxon>Pirellulales</taxon>
        <taxon>Pirellulaceae</taxon>
        <taxon>Aureliella</taxon>
    </lineage>
</organism>